<accession>A0A512CH60</accession>
<reference evidence="1 2" key="1">
    <citation type="submission" date="2019-07" db="EMBL/GenBank/DDBJ databases">
        <title>Whole genome shotgun sequence of Cyclobacterium qasimii NBRC 106168.</title>
        <authorList>
            <person name="Hosoyama A."/>
            <person name="Uohara A."/>
            <person name="Ohji S."/>
            <person name="Ichikawa N."/>
        </authorList>
    </citation>
    <scope>NUCLEOTIDE SEQUENCE [LARGE SCALE GENOMIC DNA]</scope>
    <source>
        <strain evidence="1 2">NBRC 106168</strain>
    </source>
</reference>
<organism evidence="1 2">
    <name type="scientific">Cyclobacterium qasimii</name>
    <dbReference type="NCBI Taxonomy" id="1350429"/>
    <lineage>
        <taxon>Bacteria</taxon>
        <taxon>Pseudomonadati</taxon>
        <taxon>Bacteroidota</taxon>
        <taxon>Cytophagia</taxon>
        <taxon>Cytophagales</taxon>
        <taxon>Cyclobacteriaceae</taxon>
        <taxon>Cyclobacterium</taxon>
    </lineage>
</organism>
<proteinExistence type="predicted"/>
<evidence type="ECO:0000313" key="1">
    <source>
        <dbReference type="EMBL" id="GEO23532.1"/>
    </source>
</evidence>
<name>A0A512CH60_9BACT</name>
<protein>
    <submittedName>
        <fullName evidence="1">ABC transporter-associated protein EcsC</fullName>
    </submittedName>
</protein>
<dbReference type="Proteomes" id="UP000321301">
    <property type="component" value="Unassembled WGS sequence"/>
</dbReference>
<dbReference type="InterPro" id="IPR024787">
    <property type="entry name" value="EcsC"/>
</dbReference>
<comment type="caution">
    <text evidence="1">The sequence shown here is derived from an EMBL/GenBank/DDBJ whole genome shotgun (WGS) entry which is preliminary data.</text>
</comment>
<evidence type="ECO:0000313" key="2">
    <source>
        <dbReference type="Proteomes" id="UP000321301"/>
    </source>
</evidence>
<dbReference type="PANTHER" id="PTHR41260">
    <property type="entry name" value="PROTEIN ECSC"/>
    <property type="match status" value="1"/>
</dbReference>
<dbReference type="PANTHER" id="PTHR41260:SF1">
    <property type="entry name" value="PROTEIN ECSC"/>
    <property type="match status" value="1"/>
</dbReference>
<dbReference type="EMBL" id="BJYV01000024">
    <property type="protein sequence ID" value="GEO23532.1"/>
    <property type="molecule type" value="Genomic_DNA"/>
</dbReference>
<dbReference type="AlphaFoldDB" id="A0A512CH60"/>
<sequence>MSINKEYIDQQYESLAQKELKVWLEKNKKSPSIINRMTSGTQRSINKIIPDKIHQAVTYAIEKMVKGVLIGNKFIAPKPFLGGQLRVKEFKARKSIKIYTRTASVEGAVTGAGGILMGFADLPAFLAIKMKMVFDISAAFGHDTKDFKERLFMLHIFKLTFSTQKTRNETIDILENWDEYSSTLPDNLDDFDWRKFQLEYRDYMDLAKLAQMIPIIGAGIGAVANYRLSKLLGKNAIQAYRLRHLQKAKKLD</sequence>
<keyword evidence="2" id="KW-1185">Reference proteome</keyword>
<dbReference type="Pfam" id="PF12787">
    <property type="entry name" value="EcsC"/>
    <property type="match status" value="1"/>
</dbReference>
<dbReference type="RefSeq" id="WP_020893099.1">
    <property type="nucleotide sequence ID" value="NZ_BJYV01000024.1"/>
</dbReference>
<gene>
    <name evidence="1" type="ORF">CQA01_40660</name>
</gene>